<dbReference type="RefSeq" id="WP_264850159.1">
    <property type="nucleotide sequence ID" value="NZ_BRXR01000001.1"/>
</dbReference>
<organism evidence="2 3">
    <name type="scientific">Clostridium omnivorum</name>
    <dbReference type="NCBI Taxonomy" id="1604902"/>
    <lineage>
        <taxon>Bacteria</taxon>
        <taxon>Bacillati</taxon>
        <taxon>Bacillota</taxon>
        <taxon>Clostridia</taxon>
        <taxon>Eubacteriales</taxon>
        <taxon>Clostridiaceae</taxon>
        <taxon>Clostridium</taxon>
    </lineage>
</organism>
<evidence type="ECO:0000313" key="2">
    <source>
        <dbReference type="EMBL" id="GLC30881.1"/>
    </source>
</evidence>
<dbReference type="Proteomes" id="UP001208567">
    <property type="component" value="Unassembled WGS sequence"/>
</dbReference>
<dbReference type="EMBL" id="BRXR01000001">
    <property type="protein sequence ID" value="GLC30881.1"/>
    <property type="molecule type" value="Genomic_DNA"/>
</dbReference>
<proteinExistence type="predicted"/>
<accession>A0ABQ5N6P7</accession>
<protein>
    <recommendedName>
        <fullName evidence="1">Carbohydrate-binding domain-containing protein</fullName>
    </recommendedName>
</protein>
<keyword evidence="3" id="KW-1185">Reference proteome</keyword>
<comment type="caution">
    <text evidence="2">The sequence shown here is derived from an EMBL/GenBank/DDBJ whole genome shotgun (WGS) entry which is preliminary data.</text>
</comment>
<dbReference type="SUPFAM" id="SSF49344">
    <property type="entry name" value="CBD9-like"/>
    <property type="match status" value="1"/>
</dbReference>
<evidence type="ECO:0000259" key="1">
    <source>
        <dbReference type="Pfam" id="PF06452"/>
    </source>
</evidence>
<sequence length="209" mass="24089">MKSYNCRIIDHDINIDGLLDKEEWKQGEAVKLTETVTGERSRLDTEVKVLCSNSYLYFSFNCSDDYVKASMTNYNDKLYEEDVVEVFIDDNSDLKTYVEIEVNPLNAVLHYFINNNLAGKVYGFGRIDQKVISAVTIDEKTKKWCTEIAVPLSEFVTAKNNPPLPGDRWLINFYRIDRGMDGKDEYSSWGNTGKINFHMPEKFGELVFS</sequence>
<dbReference type="InterPro" id="IPR010502">
    <property type="entry name" value="Carb-bd_dom_fam9"/>
</dbReference>
<feature type="domain" description="Carbohydrate-binding" evidence="1">
    <location>
        <begin position="15"/>
        <end position="207"/>
    </location>
</feature>
<name>A0ABQ5N6P7_9CLOT</name>
<dbReference type="CDD" id="cd09620">
    <property type="entry name" value="CBM9_like_3"/>
    <property type="match status" value="1"/>
</dbReference>
<dbReference type="Gene3D" id="2.60.40.1190">
    <property type="match status" value="1"/>
</dbReference>
<reference evidence="2 3" key="1">
    <citation type="journal article" date="2024" name="Int. J. Syst. Evol. Microbiol.">
        <title>Clostridium omnivorum sp. nov., isolated from anoxic soil under the treatment of reductive soil disinfestation.</title>
        <authorList>
            <person name="Ueki A."/>
            <person name="Tonouchi A."/>
            <person name="Kaku N."/>
            <person name="Honma S."/>
            <person name="Ueki K."/>
        </authorList>
    </citation>
    <scope>NUCLEOTIDE SEQUENCE [LARGE SCALE GENOMIC DNA]</scope>
    <source>
        <strain evidence="2 3">E14</strain>
    </source>
</reference>
<dbReference type="Pfam" id="PF06452">
    <property type="entry name" value="CBM9_1"/>
    <property type="match status" value="1"/>
</dbReference>
<evidence type="ECO:0000313" key="3">
    <source>
        <dbReference type="Proteomes" id="UP001208567"/>
    </source>
</evidence>
<gene>
    <name evidence="2" type="ORF">bsdE14_22910</name>
</gene>